<feature type="signal peptide" evidence="1">
    <location>
        <begin position="1"/>
        <end position="21"/>
    </location>
</feature>
<dbReference type="Proteomes" id="UP000008461">
    <property type="component" value="Chromosome"/>
</dbReference>
<dbReference type="HOGENOM" id="CLU_121811_0_0_10"/>
<keyword evidence="3" id="KW-1185">Reference proteome</keyword>
<sequence>MKKTSFILGLALLAIIPMFMALSPKAEKPAETQWRVVTVIESVVPGNLGRSKIATMDSNGTATEVEIKNLFSLTGVNFKNVQDNNRGITDFLAKNTAEGYELVEVIPGNFGDNNSQGIFMTRFIFKK</sequence>
<reference key="2">
    <citation type="submission" date="2011-04" db="EMBL/GenBank/DDBJ databases">
        <title>Complete sequence of chromosome of Haliscomenobacter hydrossis DSM 1100.</title>
        <authorList>
            <consortium name="US DOE Joint Genome Institute (JGI-PGF)"/>
            <person name="Lucas S."/>
            <person name="Han J."/>
            <person name="Lapidus A."/>
            <person name="Bruce D."/>
            <person name="Goodwin L."/>
            <person name="Pitluck S."/>
            <person name="Peters L."/>
            <person name="Kyrpides N."/>
            <person name="Mavromatis K."/>
            <person name="Ivanova N."/>
            <person name="Ovchinnikova G."/>
            <person name="Pagani I."/>
            <person name="Daligault H."/>
            <person name="Detter J.C."/>
            <person name="Han C."/>
            <person name="Land M."/>
            <person name="Hauser L."/>
            <person name="Markowitz V."/>
            <person name="Cheng J.-F."/>
            <person name="Hugenholtz P."/>
            <person name="Woyke T."/>
            <person name="Wu D."/>
            <person name="Verbarg S."/>
            <person name="Frueling A."/>
            <person name="Brambilla E."/>
            <person name="Klenk H.-P."/>
            <person name="Eisen J.A."/>
        </authorList>
    </citation>
    <scope>NUCLEOTIDE SEQUENCE</scope>
    <source>
        <strain>DSM 1100</strain>
    </source>
</reference>
<dbReference type="KEGG" id="hhy:Halhy_3339"/>
<reference evidence="2 3" key="1">
    <citation type="journal article" date="2011" name="Stand. Genomic Sci.">
        <title>Complete genome sequence of Haliscomenobacter hydrossis type strain (O).</title>
        <authorList>
            <consortium name="US DOE Joint Genome Institute (JGI-PGF)"/>
            <person name="Daligault H."/>
            <person name="Lapidus A."/>
            <person name="Zeytun A."/>
            <person name="Nolan M."/>
            <person name="Lucas S."/>
            <person name="Del Rio T.G."/>
            <person name="Tice H."/>
            <person name="Cheng J.F."/>
            <person name="Tapia R."/>
            <person name="Han C."/>
            <person name="Goodwin L."/>
            <person name="Pitluck S."/>
            <person name="Liolios K."/>
            <person name="Pagani I."/>
            <person name="Ivanova N."/>
            <person name="Huntemann M."/>
            <person name="Mavromatis K."/>
            <person name="Mikhailova N."/>
            <person name="Pati A."/>
            <person name="Chen A."/>
            <person name="Palaniappan K."/>
            <person name="Land M."/>
            <person name="Hauser L."/>
            <person name="Brambilla E.M."/>
            <person name="Rohde M."/>
            <person name="Verbarg S."/>
            <person name="Goker M."/>
            <person name="Bristow J."/>
            <person name="Eisen J.A."/>
            <person name="Markowitz V."/>
            <person name="Hugenholtz P."/>
            <person name="Kyrpides N.C."/>
            <person name="Klenk H.P."/>
            <person name="Woyke T."/>
        </authorList>
    </citation>
    <scope>NUCLEOTIDE SEQUENCE [LARGE SCALE GENOMIC DNA]</scope>
    <source>
        <strain evidence="3">ATCC 27775 / DSM 1100 / LMG 10767 / O</strain>
    </source>
</reference>
<proteinExistence type="predicted"/>
<protein>
    <recommendedName>
        <fullName evidence="4">DUF4430 domain-containing protein</fullName>
    </recommendedName>
</protein>
<name>F4KUB6_HALH1</name>
<gene>
    <name evidence="2" type="ordered locus">Halhy_3339</name>
</gene>
<dbReference type="EMBL" id="CP002691">
    <property type="protein sequence ID" value="AEE51198.1"/>
    <property type="molecule type" value="Genomic_DNA"/>
</dbReference>
<dbReference type="STRING" id="760192.Halhy_3339"/>
<dbReference type="AlphaFoldDB" id="F4KUB6"/>
<evidence type="ECO:0000256" key="1">
    <source>
        <dbReference type="SAM" id="SignalP"/>
    </source>
</evidence>
<dbReference type="OrthoDB" id="680777at2"/>
<dbReference type="RefSeq" id="WP_013765739.1">
    <property type="nucleotide sequence ID" value="NC_015510.1"/>
</dbReference>
<accession>F4KUB6</accession>
<organism evidence="2 3">
    <name type="scientific">Haliscomenobacter hydrossis (strain ATCC 27775 / DSM 1100 / LMG 10767 / O)</name>
    <dbReference type="NCBI Taxonomy" id="760192"/>
    <lineage>
        <taxon>Bacteria</taxon>
        <taxon>Pseudomonadati</taxon>
        <taxon>Bacteroidota</taxon>
        <taxon>Saprospiria</taxon>
        <taxon>Saprospirales</taxon>
        <taxon>Haliscomenobacteraceae</taxon>
        <taxon>Haliscomenobacter</taxon>
    </lineage>
</organism>
<keyword evidence="1" id="KW-0732">Signal</keyword>
<evidence type="ECO:0000313" key="2">
    <source>
        <dbReference type="EMBL" id="AEE51198.1"/>
    </source>
</evidence>
<feature type="chain" id="PRO_5003310313" description="DUF4430 domain-containing protein" evidence="1">
    <location>
        <begin position="22"/>
        <end position="127"/>
    </location>
</feature>
<evidence type="ECO:0008006" key="4">
    <source>
        <dbReference type="Google" id="ProtNLM"/>
    </source>
</evidence>
<evidence type="ECO:0000313" key="3">
    <source>
        <dbReference type="Proteomes" id="UP000008461"/>
    </source>
</evidence>